<accession>A0A0C3WV20</accession>
<dbReference type="SUPFAM" id="SSF64182">
    <property type="entry name" value="DHH phosphoesterases"/>
    <property type="match status" value="1"/>
</dbReference>
<reference evidence="1 3" key="1">
    <citation type="journal article" date="2011" name="Nature">
        <title>The Medicago genome provides insight into the evolution of rhizobial symbioses.</title>
        <authorList>
            <person name="Young N.D."/>
            <person name="Debelle F."/>
            <person name="Oldroyd G.E."/>
            <person name="Geurts R."/>
            <person name="Cannon S.B."/>
            <person name="Udvardi M.K."/>
            <person name="Benedito V.A."/>
            <person name="Mayer K.F."/>
            <person name="Gouzy J."/>
            <person name="Schoof H."/>
            <person name="Van de Peer Y."/>
            <person name="Proost S."/>
            <person name="Cook D.R."/>
            <person name="Meyers B.C."/>
            <person name="Spannagl M."/>
            <person name="Cheung F."/>
            <person name="De Mita S."/>
            <person name="Krishnakumar V."/>
            <person name="Gundlach H."/>
            <person name="Zhou S."/>
            <person name="Mudge J."/>
            <person name="Bharti A.K."/>
            <person name="Murray J.D."/>
            <person name="Naoumkina M.A."/>
            <person name="Rosen B."/>
            <person name="Silverstein K.A."/>
            <person name="Tang H."/>
            <person name="Rombauts S."/>
            <person name="Zhao P.X."/>
            <person name="Zhou P."/>
            <person name="Barbe V."/>
            <person name="Bardou P."/>
            <person name="Bechner M."/>
            <person name="Bellec A."/>
            <person name="Berger A."/>
            <person name="Berges H."/>
            <person name="Bidwell S."/>
            <person name="Bisseling T."/>
            <person name="Choisne N."/>
            <person name="Couloux A."/>
            <person name="Denny R."/>
            <person name="Deshpande S."/>
            <person name="Dai X."/>
            <person name="Doyle J.J."/>
            <person name="Dudez A.M."/>
            <person name="Farmer A.D."/>
            <person name="Fouteau S."/>
            <person name="Franken C."/>
            <person name="Gibelin C."/>
            <person name="Gish J."/>
            <person name="Goldstein S."/>
            <person name="Gonzalez A.J."/>
            <person name="Green P.J."/>
            <person name="Hallab A."/>
            <person name="Hartog M."/>
            <person name="Hua A."/>
            <person name="Humphray S.J."/>
            <person name="Jeong D.H."/>
            <person name="Jing Y."/>
            <person name="Jocker A."/>
            <person name="Kenton S.M."/>
            <person name="Kim D.J."/>
            <person name="Klee K."/>
            <person name="Lai H."/>
            <person name="Lang C."/>
            <person name="Lin S."/>
            <person name="Macmil S.L."/>
            <person name="Magdelenat G."/>
            <person name="Matthews L."/>
            <person name="McCorrison J."/>
            <person name="Monaghan E.L."/>
            <person name="Mun J.H."/>
            <person name="Najar F.Z."/>
            <person name="Nicholson C."/>
            <person name="Noirot C."/>
            <person name="O'Bleness M."/>
            <person name="Paule C.R."/>
            <person name="Poulain J."/>
            <person name="Prion F."/>
            <person name="Qin B."/>
            <person name="Qu C."/>
            <person name="Retzel E.F."/>
            <person name="Riddle C."/>
            <person name="Sallet E."/>
            <person name="Samain S."/>
            <person name="Samson N."/>
            <person name="Sanders I."/>
            <person name="Saurat O."/>
            <person name="Scarpelli C."/>
            <person name="Schiex T."/>
            <person name="Segurens B."/>
            <person name="Severin A.J."/>
            <person name="Sherrier D.J."/>
            <person name="Shi R."/>
            <person name="Sims S."/>
            <person name="Singer S.R."/>
            <person name="Sinharoy S."/>
            <person name="Sterck L."/>
            <person name="Viollet A."/>
            <person name="Wang B.B."/>
            <person name="Wang K."/>
            <person name="Wang M."/>
            <person name="Wang X."/>
            <person name="Warfsmann J."/>
            <person name="Weissenbach J."/>
            <person name="White D.D."/>
            <person name="White J.D."/>
            <person name="Wiley G.B."/>
            <person name="Wincker P."/>
            <person name="Xing Y."/>
            <person name="Yang L."/>
            <person name="Yao Z."/>
            <person name="Ying F."/>
            <person name="Zhai J."/>
            <person name="Zhou L."/>
            <person name="Zuber A."/>
            <person name="Denarie J."/>
            <person name="Dixon R.A."/>
            <person name="May G.D."/>
            <person name="Schwartz D.C."/>
            <person name="Rogers J."/>
            <person name="Quetier F."/>
            <person name="Town C.D."/>
            <person name="Roe B.A."/>
        </authorList>
    </citation>
    <scope>NUCLEOTIDE SEQUENCE [LARGE SCALE GENOMIC DNA]</scope>
    <source>
        <strain evidence="1">A17</strain>
        <strain evidence="2 3">cv. Jemalong A17</strain>
    </source>
</reference>
<dbReference type="AlphaFoldDB" id="G7JRB9"/>
<dbReference type="Proteomes" id="UP000002051">
    <property type="component" value="Chromosome 4"/>
</dbReference>
<accession>G7JRB9</accession>
<dbReference type="Gene3D" id="3.90.1640.10">
    <property type="entry name" value="inorganic pyrophosphatase (n-terminal core)"/>
    <property type="match status" value="1"/>
</dbReference>
<gene>
    <name evidence="1" type="ordered locus">MTR_4g035250</name>
</gene>
<dbReference type="EnsemblPlants" id="AES87838">
    <property type="protein sequence ID" value="AES87838"/>
    <property type="gene ID" value="MTR_4g035250"/>
</dbReference>
<protein>
    <submittedName>
        <fullName evidence="1 2">Uncharacterized protein</fullName>
    </submittedName>
</protein>
<reference evidence="2" key="3">
    <citation type="submission" date="2015-04" db="UniProtKB">
        <authorList>
            <consortium name="EnsemblPlants"/>
        </authorList>
    </citation>
    <scope>IDENTIFICATION</scope>
    <source>
        <strain evidence="2">cv. Jemalong A17</strain>
    </source>
</reference>
<dbReference type="PaxDb" id="3880-AES87836"/>
<dbReference type="STRING" id="3880.G7JRB9"/>
<reference evidence="1 3" key="2">
    <citation type="journal article" date="2014" name="BMC Genomics">
        <title>An improved genome release (version Mt4.0) for the model legume Medicago truncatula.</title>
        <authorList>
            <person name="Tang H."/>
            <person name="Krishnakumar V."/>
            <person name="Bidwell S."/>
            <person name="Rosen B."/>
            <person name="Chan A."/>
            <person name="Zhou S."/>
            <person name="Gentzbittel L."/>
            <person name="Childs K.L."/>
            <person name="Yandell M."/>
            <person name="Gundlach H."/>
            <person name="Mayer K.F."/>
            <person name="Schwartz D.C."/>
            <person name="Town C.D."/>
        </authorList>
    </citation>
    <scope>GENOME REANNOTATION</scope>
    <source>
        <strain evidence="2 3">cv. Jemalong A17</strain>
    </source>
</reference>
<evidence type="ECO:0000313" key="3">
    <source>
        <dbReference type="Proteomes" id="UP000002051"/>
    </source>
</evidence>
<keyword evidence="3" id="KW-1185">Reference proteome</keyword>
<dbReference type="HOGENOM" id="CLU_031665_0_0_1"/>
<dbReference type="PANTHER" id="PTHR12112:SF52">
    <property type="entry name" value="DHHA2 DOMAIN-CONTAINING PROTEIN"/>
    <property type="match status" value="1"/>
</dbReference>
<proteinExistence type="predicted"/>
<evidence type="ECO:0000313" key="2">
    <source>
        <dbReference type="EnsemblPlants" id="AES87838"/>
    </source>
</evidence>
<evidence type="ECO:0000313" key="1">
    <source>
        <dbReference type="EMBL" id="AES87838.2"/>
    </source>
</evidence>
<dbReference type="GO" id="GO:0005737">
    <property type="term" value="C:cytoplasm"/>
    <property type="evidence" value="ECO:0000318"/>
    <property type="project" value="GO_Central"/>
</dbReference>
<dbReference type="InterPro" id="IPR038763">
    <property type="entry name" value="DHH_sf"/>
</dbReference>
<dbReference type="GO" id="GO:0004309">
    <property type="term" value="F:exopolyphosphatase activity"/>
    <property type="evidence" value="ECO:0000318"/>
    <property type="project" value="GO_Central"/>
</dbReference>
<name>G7JRB9_MEDTR</name>
<sequence>MKSNGALTPNQEPYIRTRENPFFDGLLSKDSDETKTKNLVTDMSKEVIELSPLDNSAIFDLNFESFDHSSSEKWLKTSNIAPFIQLDIQSNEEFSHSSEIQHMEKIYTITRRNEKLSNVLLPLSAASFYNGVSPKMEIVESCESIDKLNAYLKARKDDVSAGVPGKFLHAIIGSDDADVGTIASTIMYSFYLNYQLSTSIDQILAHMLNSSGCLIHVKLINHPLIFADEIDLSYYDLFGSLKILLLKSSKIANKQEKLKQAVVEIFHCRKGETIYPWVKNVTTGEESSCCTAIAEKFVTYSPEILTSKSFSKLLLAGILLDTANLRDPHCTSKDKYVTSLLINGAGRYGCNGLYQLLRYKMHDLSSLQVGDILRKDFKKWKGQGIHFYLSM</sequence>
<dbReference type="PANTHER" id="PTHR12112">
    <property type="entry name" value="BNIP - RELATED"/>
    <property type="match status" value="1"/>
</dbReference>
<organism evidence="1 3">
    <name type="scientific">Medicago truncatula</name>
    <name type="common">Barrel medic</name>
    <name type="synonym">Medicago tribuloides</name>
    <dbReference type="NCBI Taxonomy" id="3880"/>
    <lineage>
        <taxon>Eukaryota</taxon>
        <taxon>Viridiplantae</taxon>
        <taxon>Streptophyta</taxon>
        <taxon>Embryophyta</taxon>
        <taxon>Tracheophyta</taxon>
        <taxon>Spermatophyta</taxon>
        <taxon>Magnoliopsida</taxon>
        <taxon>eudicotyledons</taxon>
        <taxon>Gunneridae</taxon>
        <taxon>Pentapetalae</taxon>
        <taxon>rosids</taxon>
        <taxon>fabids</taxon>
        <taxon>Fabales</taxon>
        <taxon>Fabaceae</taxon>
        <taxon>Papilionoideae</taxon>
        <taxon>50 kb inversion clade</taxon>
        <taxon>NPAAA clade</taxon>
        <taxon>Hologalegina</taxon>
        <taxon>IRL clade</taxon>
        <taxon>Trifolieae</taxon>
        <taxon>Medicago</taxon>
    </lineage>
</organism>
<dbReference type="EMBL" id="CM001220">
    <property type="protein sequence ID" value="AES87838.2"/>
    <property type="molecule type" value="Genomic_DNA"/>
</dbReference>